<comment type="caution">
    <text evidence="2">The sequence shown here is derived from an EMBL/GenBank/DDBJ whole genome shotgun (WGS) entry which is preliminary data.</text>
</comment>
<sequence length="57" mass="6210">MGSRAGCVKPSKGRNLLETLNTDPDVLGRIEMHHRKNTARPRKLRVSSASTLGPLDA</sequence>
<feature type="region of interest" description="Disordered" evidence="1">
    <location>
        <begin position="1"/>
        <end position="20"/>
    </location>
</feature>
<organism evidence="2 3">
    <name type="scientific">Paraburkholderia youngii</name>
    <dbReference type="NCBI Taxonomy" id="2782701"/>
    <lineage>
        <taxon>Bacteria</taxon>
        <taxon>Pseudomonadati</taxon>
        <taxon>Pseudomonadota</taxon>
        <taxon>Betaproteobacteria</taxon>
        <taxon>Burkholderiales</taxon>
        <taxon>Burkholderiaceae</taxon>
        <taxon>Paraburkholderia</taxon>
    </lineage>
</organism>
<dbReference type="AlphaFoldDB" id="A0A7Y6K5T3"/>
<protein>
    <submittedName>
        <fullName evidence="2">Uncharacterized protein</fullName>
    </submittedName>
</protein>
<name>A0A7Y6K5T3_9BURK</name>
<feature type="compositionally biased region" description="Basic residues" evidence="1">
    <location>
        <begin position="33"/>
        <end position="45"/>
    </location>
</feature>
<evidence type="ECO:0000313" key="3">
    <source>
        <dbReference type="Proteomes" id="UP000594380"/>
    </source>
</evidence>
<dbReference type="RefSeq" id="WP_176111302.1">
    <property type="nucleotide sequence ID" value="NZ_JBNDMR010000002.1"/>
</dbReference>
<gene>
    <name evidence="2" type="ORF">G5S42_35080</name>
</gene>
<dbReference type="Proteomes" id="UP000594380">
    <property type="component" value="Unassembled WGS sequence"/>
</dbReference>
<evidence type="ECO:0000313" key="2">
    <source>
        <dbReference type="EMBL" id="NUY04797.1"/>
    </source>
</evidence>
<dbReference type="EMBL" id="JAALDK010000002">
    <property type="protein sequence ID" value="NUY04797.1"/>
    <property type="molecule type" value="Genomic_DNA"/>
</dbReference>
<reference evidence="2 3" key="1">
    <citation type="submission" date="2020-02" db="EMBL/GenBank/DDBJ databases">
        <title>Paraburkholderia simonii sp. nov. and Paraburkholderia youngii sp. nov. Brazilian and Mexican Mimosa-associated rhizobia.</title>
        <authorList>
            <person name="Mavima L."/>
            <person name="Beukes C.W."/>
            <person name="Chan W.Y."/>
            <person name="Palmer M."/>
            <person name="De Meyer S.E."/>
            <person name="James E.K."/>
            <person name="Venter S.N."/>
            <person name="Steenkamp E.T."/>
        </authorList>
    </citation>
    <scope>NUCLEOTIDE SEQUENCE [LARGE SCALE GENOMIC DNA]</scope>
    <source>
        <strain evidence="2 3">JPY169</strain>
    </source>
</reference>
<evidence type="ECO:0000256" key="1">
    <source>
        <dbReference type="SAM" id="MobiDB-lite"/>
    </source>
</evidence>
<accession>A0A7Y6K5T3</accession>
<proteinExistence type="predicted"/>
<feature type="region of interest" description="Disordered" evidence="1">
    <location>
        <begin position="33"/>
        <end position="57"/>
    </location>
</feature>